<name>A0A9N7YJI9_PLEPL</name>
<proteinExistence type="predicted"/>
<dbReference type="Proteomes" id="UP001153269">
    <property type="component" value="Unassembled WGS sequence"/>
</dbReference>
<feature type="compositionally biased region" description="Polar residues" evidence="1">
    <location>
        <begin position="9"/>
        <end position="25"/>
    </location>
</feature>
<dbReference type="AlphaFoldDB" id="A0A9N7YJI9"/>
<evidence type="ECO:0000256" key="1">
    <source>
        <dbReference type="SAM" id="MobiDB-lite"/>
    </source>
</evidence>
<accession>A0A9N7YJI9</accession>
<sequence>MLLRPEILQPSTPNHPKHPPQSQKTPLAPATTPHPQVSEERQQEPEKEPGSQTFSDSGLYGLSDAPTLRIKKGSIEICSGSKGYHGDHSTSNNNNTGTAIGHGHPKAPWLHRQAHKIKAKKHTLHISLDGASVTDD</sequence>
<feature type="region of interest" description="Disordered" evidence="1">
    <location>
        <begin position="78"/>
        <end position="108"/>
    </location>
</feature>
<protein>
    <submittedName>
        <fullName evidence="2">Uncharacterized protein</fullName>
    </submittedName>
</protein>
<feature type="compositionally biased region" description="Polar residues" evidence="1">
    <location>
        <begin position="89"/>
        <end position="98"/>
    </location>
</feature>
<feature type="compositionally biased region" description="Basic and acidic residues" evidence="1">
    <location>
        <begin position="37"/>
        <end position="49"/>
    </location>
</feature>
<feature type="region of interest" description="Disordered" evidence="1">
    <location>
        <begin position="1"/>
        <end position="65"/>
    </location>
</feature>
<gene>
    <name evidence="2" type="ORF">PLEPLA_LOCUS14450</name>
</gene>
<comment type="caution">
    <text evidence="2">The sequence shown here is derived from an EMBL/GenBank/DDBJ whole genome shotgun (WGS) entry which is preliminary data.</text>
</comment>
<organism evidence="2 3">
    <name type="scientific">Pleuronectes platessa</name>
    <name type="common">European plaice</name>
    <dbReference type="NCBI Taxonomy" id="8262"/>
    <lineage>
        <taxon>Eukaryota</taxon>
        <taxon>Metazoa</taxon>
        <taxon>Chordata</taxon>
        <taxon>Craniata</taxon>
        <taxon>Vertebrata</taxon>
        <taxon>Euteleostomi</taxon>
        <taxon>Actinopterygii</taxon>
        <taxon>Neopterygii</taxon>
        <taxon>Teleostei</taxon>
        <taxon>Neoteleostei</taxon>
        <taxon>Acanthomorphata</taxon>
        <taxon>Carangaria</taxon>
        <taxon>Pleuronectiformes</taxon>
        <taxon>Pleuronectoidei</taxon>
        <taxon>Pleuronectidae</taxon>
        <taxon>Pleuronectes</taxon>
    </lineage>
</organism>
<keyword evidence="3" id="KW-1185">Reference proteome</keyword>
<dbReference type="EMBL" id="CADEAL010000891">
    <property type="protein sequence ID" value="CAB1426514.1"/>
    <property type="molecule type" value="Genomic_DNA"/>
</dbReference>
<evidence type="ECO:0000313" key="3">
    <source>
        <dbReference type="Proteomes" id="UP001153269"/>
    </source>
</evidence>
<reference evidence="2" key="1">
    <citation type="submission" date="2020-03" db="EMBL/GenBank/DDBJ databases">
        <authorList>
            <person name="Weist P."/>
        </authorList>
    </citation>
    <scope>NUCLEOTIDE SEQUENCE</scope>
</reference>
<evidence type="ECO:0000313" key="2">
    <source>
        <dbReference type="EMBL" id="CAB1426514.1"/>
    </source>
</evidence>